<name>A0A834C4V1_ORYME</name>
<dbReference type="AlphaFoldDB" id="A0A834C4V1"/>
<comment type="caution">
    <text evidence="1">The sequence shown here is derived from an EMBL/GenBank/DDBJ whole genome shotgun (WGS) entry which is preliminary data.</text>
</comment>
<sequence length="155" mass="16451">MRVHLASVWRRKPKVQWRGDFAAVKLPGDVRLSASPAKTVKKWLIKVGLFDAAVCIRGGGFAGQQLHFLALLPGIKWLVSLLALPPANLTRLAQGNLSATASAFWPVVTKVPDSTVRHPQTPVLGYSSGGLTRGAVMRIGREEEGGGGGGVVPPQ</sequence>
<dbReference type="Proteomes" id="UP000646548">
    <property type="component" value="Unassembled WGS sequence"/>
</dbReference>
<evidence type="ECO:0000313" key="1">
    <source>
        <dbReference type="EMBL" id="KAF6725707.1"/>
    </source>
</evidence>
<gene>
    <name evidence="1" type="ORF">FQA47_013536</name>
</gene>
<evidence type="ECO:0000313" key="2">
    <source>
        <dbReference type="Proteomes" id="UP000646548"/>
    </source>
</evidence>
<dbReference type="EMBL" id="WKFB01000354">
    <property type="protein sequence ID" value="KAF6725707.1"/>
    <property type="molecule type" value="Genomic_DNA"/>
</dbReference>
<accession>A0A834C4V1</accession>
<reference evidence="1" key="1">
    <citation type="journal article" name="BMC Genomics">
        <title>Long-read sequencing and de novo genome assembly of marine medaka (Oryzias melastigma).</title>
        <authorList>
            <person name="Liang P."/>
            <person name="Saqib H.S.A."/>
            <person name="Ni X."/>
            <person name="Shen Y."/>
        </authorList>
    </citation>
    <scope>NUCLEOTIDE SEQUENCE</scope>
    <source>
        <strain evidence="1">Bigg-433</strain>
    </source>
</reference>
<organism evidence="1 2">
    <name type="scientific">Oryzias melastigma</name>
    <name type="common">Marine medaka</name>
    <dbReference type="NCBI Taxonomy" id="30732"/>
    <lineage>
        <taxon>Eukaryota</taxon>
        <taxon>Metazoa</taxon>
        <taxon>Chordata</taxon>
        <taxon>Craniata</taxon>
        <taxon>Vertebrata</taxon>
        <taxon>Euteleostomi</taxon>
        <taxon>Actinopterygii</taxon>
        <taxon>Neopterygii</taxon>
        <taxon>Teleostei</taxon>
        <taxon>Neoteleostei</taxon>
        <taxon>Acanthomorphata</taxon>
        <taxon>Ovalentaria</taxon>
        <taxon>Atherinomorphae</taxon>
        <taxon>Beloniformes</taxon>
        <taxon>Adrianichthyidae</taxon>
        <taxon>Oryziinae</taxon>
        <taxon>Oryzias</taxon>
    </lineage>
</organism>
<proteinExistence type="predicted"/>
<protein>
    <submittedName>
        <fullName evidence="1">Uncharacterized protein</fullName>
    </submittedName>
</protein>